<feature type="region of interest" description="Disordered" evidence="1">
    <location>
        <begin position="18"/>
        <end position="57"/>
    </location>
</feature>
<evidence type="ECO:0000313" key="2">
    <source>
        <dbReference type="EMBL" id="CAA9495116.1"/>
    </source>
</evidence>
<dbReference type="AlphaFoldDB" id="A0A6J4SL01"/>
<reference evidence="2" key="1">
    <citation type="submission" date="2020-02" db="EMBL/GenBank/DDBJ databases">
        <authorList>
            <person name="Meier V. D."/>
        </authorList>
    </citation>
    <scope>NUCLEOTIDE SEQUENCE</scope>
    <source>
        <strain evidence="2">AVDCRST_MAG53</strain>
    </source>
</reference>
<accession>A0A6J4SL01</accession>
<feature type="compositionally biased region" description="Basic residues" evidence="1">
    <location>
        <begin position="107"/>
        <end position="124"/>
    </location>
</feature>
<dbReference type="AntiFam" id="ANF00013">
    <property type="entry name" value="tRNA translation"/>
</dbReference>
<feature type="non-terminal residue" evidence="2">
    <location>
        <position position="241"/>
    </location>
</feature>
<feature type="compositionally biased region" description="Basic and acidic residues" evidence="1">
    <location>
        <begin position="194"/>
        <end position="211"/>
    </location>
</feature>
<dbReference type="EMBL" id="CADCVR010000053">
    <property type="protein sequence ID" value="CAA9495116.1"/>
    <property type="molecule type" value="Genomic_DNA"/>
</dbReference>
<feature type="region of interest" description="Disordered" evidence="1">
    <location>
        <begin position="82"/>
        <end position="125"/>
    </location>
</feature>
<protein>
    <submittedName>
        <fullName evidence="2">Uncharacterized protein</fullName>
    </submittedName>
</protein>
<sequence length="241" mass="26018">WSRSVDGLTPLTVANHSSHASVTSRNVGAVRPARRSISRSSSSTVRTSASAATCAARASRCPTLGRPGRLVHAPSADWSIHAGPTRRLSLRRPRPAWSGATRPPSTRPRRRPGLRGGGRVRRRPCASNVPVSWRVATLGDTLGDNLCAPTLGDRSGDKRGLTSRKYVLSGSAELRMNARPGRLPTACHAGGRGFESRRSRSPEGPLRREGAARPAAWRHRVHAECPRRLPRPYRPAGETHG</sequence>
<gene>
    <name evidence="2" type="ORF">AVDCRST_MAG53-1752</name>
</gene>
<evidence type="ECO:0000256" key="1">
    <source>
        <dbReference type="SAM" id="MobiDB-lite"/>
    </source>
</evidence>
<feature type="compositionally biased region" description="Low complexity" evidence="1">
    <location>
        <begin position="38"/>
        <end position="57"/>
    </location>
</feature>
<name>A0A6J4SL01_9ACTN</name>
<proteinExistence type="predicted"/>
<feature type="region of interest" description="Disordered" evidence="1">
    <location>
        <begin position="181"/>
        <end position="241"/>
    </location>
</feature>
<feature type="non-terminal residue" evidence="2">
    <location>
        <position position="1"/>
    </location>
</feature>
<organism evidence="2">
    <name type="scientific">uncultured Solirubrobacteraceae bacterium</name>
    <dbReference type="NCBI Taxonomy" id="1162706"/>
    <lineage>
        <taxon>Bacteria</taxon>
        <taxon>Bacillati</taxon>
        <taxon>Actinomycetota</taxon>
        <taxon>Thermoleophilia</taxon>
        <taxon>Solirubrobacterales</taxon>
        <taxon>Solirubrobacteraceae</taxon>
        <taxon>environmental samples</taxon>
    </lineage>
</organism>